<dbReference type="RefSeq" id="WP_123520822.1">
    <property type="nucleotide sequence ID" value="NZ_JBHLWF010000013.1"/>
</dbReference>
<dbReference type="PANTHER" id="PTHR36220">
    <property type="entry name" value="UNNAMED PRODUCT"/>
    <property type="match status" value="1"/>
</dbReference>
<dbReference type="AlphaFoldDB" id="A0A4R3LMG7"/>
<evidence type="ECO:0000256" key="4">
    <source>
        <dbReference type="SAM" id="SignalP"/>
    </source>
</evidence>
<dbReference type="InterPro" id="IPR013517">
    <property type="entry name" value="FG-GAP"/>
</dbReference>
<dbReference type="InterPro" id="IPR028994">
    <property type="entry name" value="Integrin_alpha_N"/>
</dbReference>
<dbReference type="SMART" id="SM00191">
    <property type="entry name" value="Int_alpha"/>
    <property type="match status" value="5"/>
</dbReference>
<comment type="caution">
    <text evidence="5">The sequence shown here is derived from an EMBL/GenBank/DDBJ whole genome shotgun (WGS) entry which is preliminary data.</text>
</comment>
<evidence type="ECO:0000313" key="5">
    <source>
        <dbReference type="EMBL" id="TCT00699.1"/>
    </source>
</evidence>
<dbReference type="EMBL" id="SMAF01000002">
    <property type="protein sequence ID" value="TCT00699.1"/>
    <property type="molecule type" value="Genomic_DNA"/>
</dbReference>
<dbReference type="PROSITE" id="PS51470">
    <property type="entry name" value="FG_GAP"/>
    <property type="match status" value="2"/>
</dbReference>
<name>A0A4R3LMG7_9GAMM</name>
<feature type="signal peptide" evidence="4">
    <location>
        <begin position="1"/>
        <end position="31"/>
    </location>
</feature>
<protein>
    <submittedName>
        <fullName evidence="5">FG-GAP repeat protein</fullName>
    </submittedName>
</protein>
<feature type="chain" id="PRO_5030099340" evidence="4">
    <location>
        <begin position="32"/>
        <end position="526"/>
    </location>
</feature>
<dbReference type="PANTHER" id="PTHR36220:SF1">
    <property type="entry name" value="GAMMA TUBULIN COMPLEX COMPONENT C-TERMINAL DOMAIN-CONTAINING PROTEIN"/>
    <property type="match status" value="1"/>
</dbReference>
<keyword evidence="6" id="KW-1185">Reference proteome</keyword>
<dbReference type="Gene3D" id="2.130.10.130">
    <property type="entry name" value="Integrin alpha, N-terminal"/>
    <property type="match status" value="2"/>
</dbReference>
<dbReference type="Pfam" id="PF14312">
    <property type="entry name" value="FG-GAP_2"/>
    <property type="match status" value="1"/>
</dbReference>
<evidence type="ECO:0000313" key="6">
    <source>
        <dbReference type="Proteomes" id="UP000294599"/>
    </source>
</evidence>
<reference evidence="5 6" key="1">
    <citation type="submission" date="2019-03" db="EMBL/GenBank/DDBJ databases">
        <title>Genomic Encyclopedia of Type Strains, Phase IV (KMG-IV): sequencing the most valuable type-strain genomes for metagenomic binning, comparative biology and taxonomic classification.</title>
        <authorList>
            <person name="Goeker M."/>
        </authorList>
    </citation>
    <scope>NUCLEOTIDE SEQUENCE [LARGE SCALE GENOMIC DNA]</scope>
    <source>
        <strain evidence="5 6">DSM 21944</strain>
    </source>
</reference>
<accession>A0A4R3LMG7</accession>
<keyword evidence="2" id="KW-0677">Repeat</keyword>
<evidence type="ECO:0000256" key="2">
    <source>
        <dbReference type="ARBA" id="ARBA00022737"/>
    </source>
</evidence>
<dbReference type="InterPro" id="IPR013519">
    <property type="entry name" value="Int_alpha_beta-p"/>
</dbReference>
<gene>
    <name evidence="5" type="ORF">EDC25_10263</name>
</gene>
<keyword evidence="3" id="KW-0325">Glycoprotein</keyword>
<organism evidence="5 6">
    <name type="scientific">Pseudofulvimonas gallinarii</name>
    <dbReference type="NCBI Taxonomy" id="634155"/>
    <lineage>
        <taxon>Bacteria</taxon>
        <taxon>Pseudomonadati</taxon>
        <taxon>Pseudomonadota</taxon>
        <taxon>Gammaproteobacteria</taxon>
        <taxon>Lysobacterales</taxon>
        <taxon>Rhodanobacteraceae</taxon>
        <taxon>Pseudofulvimonas</taxon>
    </lineage>
</organism>
<evidence type="ECO:0000256" key="1">
    <source>
        <dbReference type="ARBA" id="ARBA00022729"/>
    </source>
</evidence>
<evidence type="ECO:0000256" key="3">
    <source>
        <dbReference type="ARBA" id="ARBA00023180"/>
    </source>
</evidence>
<dbReference type="Proteomes" id="UP000294599">
    <property type="component" value="Unassembled WGS sequence"/>
</dbReference>
<proteinExistence type="predicted"/>
<keyword evidence="1 4" id="KW-0732">Signal</keyword>
<sequence>MKMTAPTGRTLRHAAVAMAACVLATPTFANALPDGIAPDEWQQVEAALRAENGLPPPASFLPASEATAGITDVHGLVRTHVVVGDFSDLPAQGENGPEFGYSIAADGDWLAVGAPGTRWTHATHGTADHGAVFLFHRSGGGWTLHQRITVTNSPAGSRCGHAVALRMPYVAFGCPETDNASGTQRPGWTRVWRQADTMGQFAASSGHPGYADGRCGFSLAMTRNYLAVGCPTALRASDSLETGSVVIHRRNDLTGVFGAEETLAPSGNFAGARFGHAVAMFESPSPGFPPLTVRLAVGAPNRVYVGDVLPSGAVYMYSRPLNTADWSLTTGLTLASASNHLLSGFGTALAMNRTQLVVGAPNNAVAGSGLPGPGTAHRYQLDEVTSGWAAMEVGNAVNLPDGFHGGMRFGGAVAIGFDSLIAIGAPRTGGTFTGGAAADEVGLVELRRSSEGYSVNGYQGEVRPAPLGALALDEGHLGHSLAFSVNERRMFVGYPRTGITLAGAGRRGAVWVYQDDRIFADGFQLP</sequence>
<dbReference type="OrthoDB" id="5956752at2"/>